<dbReference type="AlphaFoldDB" id="A0A1L6ZH83"/>
<feature type="compositionally biased region" description="Low complexity" evidence="3">
    <location>
        <begin position="109"/>
        <end position="121"/>
    </location>
</feature>
<feature type="region of interest" description="Disordered" evidence="3">
    <location>
        <begin position="330"/>
        <end position="352"/>
    </location>
</feature>
<dbReference type="InterPro" id="IPR017293">
    <property type="entry name" value="N-acetylmuramoyl-L-ala_amidase"/>
</dbReference>
<feature type="compositionally biased region" description="Low complexity" evidence="3">
    <location>
        <begin position="342"/>
        <end position="352"/>
    </location>
</feature>
<dbReference type="GO" id="GO:0071555">
    <property type="term" value="P:cell wall organization"/>
    <property type="evidence" value="ECO:0007669"/>
    <property type="project" value="UniProtKB-KW"/>
</dbReference>
<evidence type="ECO:0000256" key="4">
    <source>
        <dbReference type="SAM" id="SignalP"/>
    </source>
</evidence>
<dbReference type="Pfam" id="PF08239">
    <property type="entry name" value="SH3_3"/>
    <property type="match status" value="4"/>
</dbReference>
<dbReference type="InterPro" id="IPR002508">
    <property type="entry name" value="MurNAc-LAA_cat"/>
</dbReference>
<dbReference type="PIRSF" id="PIRSF037846">
    <property type="entry name" value="Autolysin_YrvJ_prd"/>
    <property type="match status" value="1"/>
</dbReference>
<keyword evidence="4" id="KW-0732">Signal</keyword>
<proteinExistence type="predicted"/>
<evidence type="ECO:0000256" key="3">
    <source>
        <dbReference type="SAM" id="MobiDB-lite"/>
    </source>
</evidence>
<feature type="domain" description="SH3b" evidence="5">
    <location>
        <begin position="31"/>
        <end position="94"/>
    </location>
</feature>
<evidence type="ECO:0000313" key="7">
    <source>
        <dbReference type="Proteomes" id="UP000185426"/>
    </source>
</evidence>
<dbReference type="GO" id="GO:0008745">
    <property type="term" value="F:N-acetylmuramoyl-L-alanine amidase activity"/>
    <property type="evidence" value="ECO:0007669"/>
    <property type="project" value="InterPro"/>
</dbReference>
<keyword evidence="1" id="KW-0378">Hydrolase</keyword>
<organism evidence="6 7">
    <name type="scientific">Bacillus safensis</name>
    <dbReference type="NCBI Taxonomy" id="561879"/>
    <lineage>
        <taxon>Bacteria</taxon>
        <taxon>Bacillati</taxon>
        <taxon>Bacillota</taxon>
        <taxon>Bacilli</taxon>
        <taxon>Bacillales</taxon>
        <taxon>Bacillaceae</taxon>
        <taxon>Bacillus</taxon>
    </lineage>
</organism>
<feature type="domain" description="SH3b" evidence="5">
    <location>
        <begin position="189"/>
        <end position="251"/>
    </location>
</feature>
<dbReference type="SMART" id="SM00646">
    <property type="entry name" value="Ami_3"/>
    <property type="match status" value="1"/>
</dbReference>
<reference evidence="6 7" key="1">
    <citation type="submission" date="2016-05" db="EMBL/GenBank/DDBJ databases">
        <title>Complete Genome and Methylome Analysis of Psychrotrophic Bacterial Isolates from Antarctic Lake Untersee.</title>
        <authorList>
            <person name="Fomenkov A."/>
            <person name="Akimov V.N."/>
            <person name="Vasilyeva L.V."/>
            <person name="Andersen D."/>
            <person name="Vincze T."/>
            <person name="Roberts R.J."/>
        </authorList>
    </citation>
    <scope>NUCLEOTIDE SEQUENCE [LARGE SCALE GENOMIC DNA]</scope>
    <source>
        <strain evidence="6 7">U14-5</strain>
    </source>
</reference>
<dbReference type="PROSITE" id="PS51781">
    <property type="entry name" value="SH3B"/>
    <property type="match status" value="4"/>
</dbReference>
<dbReference type="PANTHER" id="PTHR34408">
    <property type="entry name" value="FAMILY PROTEIN, PUTATIVE-RELATED"/>
    <property type="match status" value="1"/>
</dbReference>
<feature type="region of interest" description="Disordered" evidence="3">
    <location>
        <begin position="98"/>
        <end position="124"/>
    </location>
</feature>
<feature type="domain" description="SH3b" evidence="5">
    <location>
        <begin position="113"/>
        <end position="175"/>
    </location>
</feature>
<dbReference type="RefSeq" id="WP_075622131.1">
    <property type="nucleotide sequence ID" value="NZ_CP015607.1"/>
</dbReference>
<dbReference type="PANTHER" id="PTHR34408:SF1">
    <property type="entry name" value="GLYCOSYL HYDROLASE FAMILY 19 DOMAIN-CONTAINING PROTEIN HI_1415"/>
    <property type="match status" value="1"/>
</dbReference>
<sequence length="526" mass="56441">MNLKKHNQMMLLLTCFVLIASSLPMTHATAQTDQAVVATDEINVRTGPGLSYGIAAVVKRGESYPILTEQGEWVQIQLSNGQKGWVVSWLITTSSGAQKSAKPKAQGQSTAGGSTITSTASDLRIRTGPGTSYQVIGTFPQGATAKKLETSGEWTKISYKQAEGWVHSDYVSGGQKTSQSSSGESSRSNQTGTVGVSSLNVRQSAAPNAQVVASLARNTQITILREQNGWYEIEGKGVKGWVASYYIVTGKGAGSAPEKSSSSSASEQKAYIVYDGTNIRKSASTSAGIAERATKGAAYQIVRTQGDWYEVTLSNGGTGYVASWVVQTKKNSSDAPRPQHDSSSGTGSLKGKTIVLDPGHGGKDSGTIGADGAFEKNITIKTANLLAGKLRASGANVYLTRSDDTFISLQSRVATSHYRNADAFISLHYDSFMDQSVRGSTAYYYQAAKDQQLASSVHSEVAKRSQIPDKGVKFGDYFVLRENKRPSLLYELGYLSNPQEEAIIYSASYQERVTEGMTEGLKQYFR</sequence>
<dbReference type="Proteomes" id="UP000185426">
    <property type="component" value="Chromosome"/>
</dbReference>
<evidence type="ECO:0000256" key="1">
    <source>
        <dbReference type="ARBA" id="ARBA00022801"/>
    </source>
</evidence>
<evidence type="ECO:0000259" key="5">
    <source>
        <dbReference type="PROSITE" id="PS51781"/>
    </source>
</evidence>
<name>A0A1L6ZH83_BACIA</name>
<gene>
    <name evidence="6" type="ORF">BSA145_08150</name>
</gene>
<dbReference type="EMBL" id="CP015607">
    <property type="protein sequence ID" value="APT45877.1"/>
    <property type="molecule type" value="Genomic_DNA"/>
</dbReference>
<dbReference type="Pfam" id="PF01520">
    <property type="entry name" value="Amidase_3"/>
    <property type="match status" value="1"/>
</dbReference>
<evidence type="ECO:0000313" key="6">
    <source>
        <dbReference type="EMBL" id="APT45877.1"/>
    </source>
</evidence>
<evidence type="ECO:0000256" key="2">
    <source>
        <dbReference type="ARBA" id="ARBA00023316"/>
    </source>
</evidence>
<dbReference type="Gene3D" id="3.40.630.40">
    <property type="entry name" value="Zn-dependent exopeptidases"/>
    <property type="match status" value="1"/>
</dbReference>
<protein>
    <submittedName>
        <fullName evidence="6">N-acetylmuramoyl-L-alanine amidase</fullName>
    </submittedName>
</protein>
<dbReference type="CDD" id="cd02696">
    <property type="entry name" value="MurNAc-LAA"/>
    <property type="match status" value="1"/>
</dbReference>
<feature type="signal peptide" evidence="4">
    <location>
        <begin position="1"/>
        <end position="30"/>
    </location>
</feature>
<dbReference type="Gene3D" id="2.30.30.40">
    <property type="entry name" value="SH3 Domains"/>
    <property type="match status" value="4"/>
</dbReference>
<dbReference type="InterPro" id="IPR052354">
    <property type="entry name" value="Cell_Wall_Dynamics_Protein"/>
</dbReference>
<feature type="compositionally biased region" description="Low complexity" evidence="3">
    <location>
        <begin position="172"/>
        <end position="190"/>
    </location>
</feature>
<keyword evidence="2" id="KW-0961">Cell wall biogenesis/degradation</keyword>
<feature type="region of interest" description="Disordered" evidence="3">
    <location>
        <begin position="170"/>
        <end position="194"/>
    </location>
</feature>
<feature type="domain" description="SH3b" evidence="5">
    <location>
        <begin position="267"/>
        <end position="329"/>
    </location>
</feature>
<dbReference type="GO" id="GO:0009253">
    <property type="term" value="P:peptidoglycan catabolic process"/>
    <property type="evidence" value="ECO:0007669"/>
    <property type="project" value="InterPro"/>
</dbReference>
<dbReference type="SUPFAM" id="SSF53187">
    <property type="entry name" value="Zn-dependent exopeptidases"/>
    <property type="match status" value="1"/>
</dbReference>
<dbReference type="InterPro" id="IPR003646">
    <property type="entry name" value="SH3-like_bac-type"/>
</dbReference>
<dbReference type="SMART" id="SM00287">
    <property type="entry name" value="SH3b"/>
    <property type="match status" value="4"/>
</dbReference>
<feature type="chain" id="PRO_5013199550" evidence="4">
    <location>
        <begin position="31"/>
        <end position="526"/>
    </location>
</feature>
<accession>A0A1L6ZH83</accession>